<keyword evidence="2 3" id="KW-0067">ATP-binding</keyword>
<evidence type="ECO:0000313" key="7">
    <source>
        <dbReference type="Proteomes" id="UP001206925"/>
    </source>
</evidence>
<protein>
    <recommendedName>
        <fullName evidence="5">Protein kinase domain-containing protein</fullName>
    </recommendedName>
</protein>
<dbReference type="Proteomes" id="UP001206925">
    <property type="component" value="Unassembled WGS sequence"/>
</dbReference>
<comment type="caution">
    <text evidence="6">The sequence shown here is derived from an EMBL/GenBank/DDBJ whole genome shotgun (WGS) entry which is preliminary data.</text>
</comment>
<evidence type="ECO:0000256" key="3">
    <source>
        <dbReference type="PROSITE-ProRule" id="PRU10141"/>
    </source>
</evidence>
<keyword evidence="4" id="KW-0812">Transmembrane</keyword>
<accession>A0AAD5DA95</accession>
<dbReference type="GO" id="GO:0004672">
    <property type="term" value="F:protein kinase activity"/>
    <property type="evidence" value="ECO:0007669"/>
    <property type="project" value="InterPro"/>
</dbReference>
<evidence type="ECO:0000259" key="5">
    <source>
        <dbReference type="PROSITE" id="PS50011"/>
    </source>
</evidence>
<feature type="binding site" evidence="3">
    <location>
        <position position="235"/>
    </location>
    <ligand>
        <name>ATP</name>
        <dbReference type="ChEBI" id="CHEBI:30616"/>
    </ligand>
</feature>
<dbReference type="AlphaFoldDB" id="A0AAD5DA95"/>
<keyword evidence="7" id="KW-1185">Reference proteome</keyword>
<feature type="domain" description="Protein kinase" evidence="5">
    <location>
        <begin position="206"/>
        <end position="266"/>
    </location>
</feature>
<dbReference type="InterPro" id="IPR017441">
    <property type="entry name" value="Protein_kinase_ATP_BS"/>
</dbReference>
<evidence type="ECO:0000256" key="1">
    <source>
        <dbReference type="ARBA" id="ARBA00022741"/>
    </source>
</evidence>
<name>A0AAD5DA95_AMBAR</name>
<keyword evidence="4" id="KW-0472">Membrane</keyword>
<dbReference type="PROSITE" id="PS00107">
    <property type="entry name" value="PROTEIN_KINASE_ATP"/>
    <property type="match status" value="1"/>
</dbReference>
<proteinExistence type="predicted"/>
<feature type="transmembrane region" description="Helical" evidence="4">
    <location>
        <begin position="144"/>
        <end position="162"/>
    </location>
</feature>
<dbReference type="SUPFAM" id="SSF56112">
    <property type="entry name" value="Protein kinase-like (PK-like)"/>
    <property type="match status" value="1"/>
</dbReference>
<evidence type="ECO:0000256" key="4">
    <source>
        <dbReference type="SAM" id="Phobius"/>
    </source>
</evidence>
<gene>
    <name evidence="6" type="ORF">M8C21_031434</name>
</gene>
<keyword evidence="4" id="KW-1133">Transmembrane helix</keyword>
<sequence>MTNVTYPSPNPALYTSSISPNITLFKCTENVTYFEPHSYNSYTGCKDHNFYYNYLNGTVPSNLPHTCHVVHLPMKVPGPGVNETNIFSLLTSSSFLNFNLSHSCSDCLKNWRLCNTENGQDVQCLDVKWENAGTKKSKHRAIKILVGSLLILILPFVIFIIWRRCKSRPFSYVSSKNKSQNDEDISLSSGVSVFSYKELEDATKSFDPSRELGDGGYGAVFYGKLKDGREVAVKKLHEHNYNRVQQFRNEIEILTKLRHPNLVVLY</sequence>
<dbReference type="InterPro" id="IPR011009">
    <property type="entry name" value="Kinase-like_dom_sf"/>
</dbReference>
<evidence type="ECO:0000256" key="2">
    <source>
        <dbReference type="ARBA" id="ARBA00022840"/>
    </source>
</evidence>
<dbReference type="PANTHER" id="PTHR46008">
    <property type="entry name" value="LEAF RUST 10 DISEASE-RESISTANCE LOCUS RECEPTOR-LIKE PROTEIN KINASE-LIKE 1.4"/>
    <property type="match status" value="1"/>
</dbReference>
<dbReference type="PANTHER" id="PTHR46008:SF25">
    <property type="entry name" value="PROTEIN KINASE DOMAIN-CONTAINING PROTEIN"/>
    <property type="match status" value="1"/>
</dbReference>
<dbReference type="PROSITE" id="PS50011">
    <property type="entry name" value="PROTEIN_KINASE_DOM"/>
    <property type="match status" value="1"/>
</dbReference>
<feature type="non-terminal residue" evidence="6">
    <location>
        <position position="1"/>
    </location>
</feature>
<dbReference type="EMBL" id="JAMZMK010000138">
    <property type="protein sequence ID" value="KAI7757306.1"/>
    <property type="molecule type" value="Genomic_DNA"/>
</dbReference>
<organism evidence="6 7">
    <name type="scientific">Ambrosia artemisiifolia</name>
    <name type="common">Common ragweed</name>
    <dbReference type="NCBI Taxonomy" id="4212"/>
    <lineage>
        <taxon>Eukaryota</taxon>
        <taxon>Viridiplantae</taxon>
        <taxon>Streptophyta</taxon>
        <taxon>Embryophyta</taxon>
        <taxon>Tracheophyta</taxon>
        <taxon>Spermatophyta</taxon>
        <taxon>Magnoliopsida</taxon>
        <taxon>eudicotyledons</taxon>
        <taxon>Gunneridae</taxon>
        <taxon>Pentapetalae</taxon>
        <taxon>asterids</taxon>
        <taxon>campanulids</taxon>
        <taxon>Asterales</taxon>
        <taxon>Asteraceae</taxon>
        <taxon>Asteroideae</taxon>
        <taxon>Heliantheae alliance</taxon>
        <taxon>Heliantheae</taxon>
        <taxon>Ambrosia</taxon>
    </lineage>
</organism>
<dbReference type="Pfam" id="PF00069">
    <property type="entry name" value="Pkinase"/>
    <property type="match status" value="1"/>
</dbReference>
<dbReference type="GO" id="GO:0005524">
    <property type="term" value="F:ATP binding"/>
    <property type="evidence" value="ECO:0007669"/>
    <property type="project" value="UniProtKB-UniRule"/>
</dbReference>
<dbReference type="Gene3D" id="3.30.200.20">
    <property type="entry name" value="Phosphorylase Kinase, domain 1"/>
    <property type="match status" value="1"/>
</dbReference>
<keyword evidence="1 3" id="KW-0547">Nucleotide-binding</keyword>
<dbReference type="InterPro" id="IPR000719">
    <property type="entry name" value="Prot_kinase_dom"/>
</dbReference>
<reference evidence="6" key="1">
    <citation type="submission" date="2022-06" db="EMBL/GenBank/DDBJ databases">
        <title>Uncovering the hologenomic basis of an extraordinary plant invasion.</title>
        <authorList>
            <person name="Bieker V.C."/>
            <person name="Martin M.D."/>
            <person name="Gilbert T."/>
            <person name="Hodgins K."/>
            <person name="Battlay P."/>
            <person name="Petersen B."/>
            <person name="Wilson J."/>
        </authorList>
    </citation>
    <scope>NUCLEOTIDE SEQUENCE</scope>
    <source>
        <strain evidence="6">AA19_3_7</strain>
        <tissue evidence="6">Leaf</tissue>
    </source>
</reference>
<evidence type="ECO:0000313" key="6">
    <source>
        <dbReference type="EMBL" id="KAI7757306.1"/>
    </source>
</evidence>